<evidence type="ECO:0000259" key="1">
    <source>
        <dbReference type="Pfam" id="PF04536"/>
    </source>
</evidence>
<dbReference type="AlphaFoldDB" id="A0A6I3S2L4"/>
<dbReference type="RefSeq" id="WP_155165159.1">
    <property type="nucleotide sequence ID" value="NZ_CALFDP010000011.1"/>
</dbReference>
<dbReference type="PANTHER" id="PTHR30373">
    <property type="entry name" value="UPF0603 PROTEIN YGCG"/>
    <property type="match status" value="1"/>
</dbReference>
<dbReference type="EMBL" id="WNCL01000001">
    <property type="protein sequence ID" value="MTU42040.1"/>
    <property type="molecule type" value="Genomic_DNA"/>
</dbReference>
<accession>A0A6I3S2L4</accession>
<protein>
    <recommendedName>
        <fullName evidence="1">TPM domain-containing protein</fullName>
    </recommendedName>
</protein>
<reference evidence="2 3" key="1">
    <citation type="journal article" date="2019" name="Nat. Med.">
        <title>A library of human gut bacterial isolates paired with longitudinal multiomics data enables mechanistic microbiome research.</title>
        <authorList>
            <person name="Poyet M."/>
            <person name="Groussin M."/>
            <person name="Gibbons S.M."/>
            <person name="Avila-Pacheco J."/>
            <person name="Jiang X."/>
            <person name="Kearney S.M."/>
            <person name="Perrotta A.R."/>
            <person name="Berdy B."/>
            <person name="Zhao S."/>
            <person name="Lieberman T.D."/>
            <person name="Swanson P.K."/>
            <person name="Smith M."/>
            <person name="Roesemann S."/>
            <person name="Alexander J.E."/>
            <person name="Rich S.A."/>
            <person name="Livny J."/>
            <person name="Vlamakis H."/>
            <person name="Clish C."/>
            <person name="Bullock K."/>
            <person name="Deik A."/>
            <person name="Scott J."/>
            <person name="Pierce K.A."/>
            <person name="Xavier R.J."/>
            <person name="Alm E.J."/>
        </authorList>
    </citation>
    <scope>NUCLEOTIDE SEQUENCE [LARGE SCALE GENOMIC DNA]</scope>
    <source>
        <strain evidence="2 3">BIOML-A2</strain>
    </source>
</reference>
<sequence>MVQQLQLRPNLNRFGLLIGAFFFWLSALFCSVSAADLLPIPEVAYVTDTAHLLTAEQKRSLEAKLAGFEEKYGSQIAVIIVPSTNGEPIEDYAHRVGDNWKLGRKDVGDGLLLIVAVNDHRIRIDVMRALEGAIPDVAASRIITDVMAPNFRQNNYYQGISQALDKVFTLIEDAKLPAPQKKRSEANILYDPAEALWDEPWVAVLFIGFVITMMLRELMGRKSAPLAGLAVGGLAAFIMQSLFAGIVIALIVVVIAMCIPTAVLEAGARRTAKMYGTDRRYRGKRGGGDDGFGGFGGFGGGGFGGGGFGGGMGGGAGSGGGGDAAGGGASGGW</sequence>
<organism evidence="2 3">
    <name type="scientific">Parasutterella excrementihominis</name>
    <dbReference type="NCBI Taxonomy" id="487175"/>
    <lineage>
        <taxon>Bacteria</taxon>
        <taxon>Pseudomonadati</taxon>
        <taxon>Pseudomonadota</taxon>
        <taxon>Betaproteobacteria</taxon>
        <taxon>Burkholderiales</taxon>
        <taxon>Sutterellaceae</taxon>
        <taxon>Parasutterella</taxon>
    </lineage>
</organism>
<dbReference type="InterPro" id="IPR007621">
    <property type="entry name" value="TPM_dom"/>
</dbReference>
<evidence type="ECO:0000313" key="3">
    <source>
        <dbReference type="Proteomes" id="UP000462362"/>
    </source>
</evidence>
<comment type="caution">
    <text evidence="2">The sequence shown here is derived from an EMBL/GenBank/DDBJ whole genome shotgun (WGS) entry which is preliminary data.</text>
</comment>
<feature type="domain" description="TPM" evidence="1">
    <location>
        <begin position="46"/>
        <end position="168"/>
    </location>
</feature>
<dbReference type="Gene3D" id="3.10.310.50">
    <property type="match status" value="1"/>
</dbReference>
<dbReference type="PANTHER" id="PTHR30373:SF2">
    <property type="entry name" value="UPF0603 PROTEIN YGCG"/>
    <property type="match status" value="1"/>
</dbReference>
<name>A0A6I3S2L4_9BURK</name>
<gene>
    <name evidence="2" type="ORF">GMD42_00020</name>
</gene>
<dbReference type="Pfam" id="PF04536">
    <property type="entry name" value="TPM_phosphatase"/>
    <property type="match status" value="1"/>
</dbReference>
<proteinExistence type="predicted"/>
<evidence type="ECO:0000313" key="2">
    <source>
        <dbReference type="EMBL" id="MTU42040.1"/>
    </source>
</evidence>
<dbReference type="Proteomes" id="UP000462362">
    <property type="component" value="Unassembled WGS sequence"/>
</dbReference>